<feature type="compositionally biased region" description="Gly residues" evidence="23">
    <location>
        <begin position="368"/>
        <end position="377"/>
    </location>
</feature>
<feature type="region of interest" description="Disordered" evidence="23">
    <location>
        <begin position="322"/>
        <end position="465"/>
    </location>
</feature>
<proteinExistence type="inferred from homology"/>
<evidence type="ECO:0000256" key="21">
    <source>
        <dbReference type="ARBA" id="ARBA00032906"/>
    </source>
</evidence>
<dbReference type="InterPro" id="IPR000490">
    <property type="entry name" value="Glyco_hydro_17"/>
</dbReference>
<reference evidence="25 26" key="1">
    <citation type="journal article" date="2020" name="G3 (Bethesda)">
        <title>Genetic Underpinnings of Host Manipulation by Ophiocordyceps as Revealed by Comparative Transcriptomics.</title>
        <authorList>
            <person name="Will I."/>
            <person name="Das B."/>
            <person name="Trinh T."/>
            <person name="Brachmann A."/>
            <person name="Ohm R.A."/>
            <person name="de Bekker C."/>
        </authorList>
    </citation>
    <scope>NUCLEOTIDE SEQUENCE [LARGE SCALE GENOMIC DNA]</scope>
    <source>
        <strain evidence="25 26">EC05</strain>
    </source>
</reference>
<comment type="caution">
    <text evidence="25">The sequence shown here is derived from an EMBL/GenBank/DDBJ whole genome shotgun (WGS) entry which is preliminary data.</text>
</comment>
<keyword evidence="9" id="KW-0964">Secreted</keyword>
<dbReference type="InterPro" id="IPR050732">
    <property type="entry name" value="Beta-glucan_modifiers"/>
</dbReference>
<evidence type="ECO:0000256" key="8">
    <source>
        <dbReference type="ARBA" id="ARBA00022512"/>
    </source>
</evidence>
<evidence type="ECO:0000256" key="6">
    <source>
        <dbReference type="ARBA" id="ARBA00019762"/>
    </source>
</evidence>
<comment type="subcellular location">
    <subcellularLocation>
        <location evidence="3">Cell membrane</location>
        <topology evidence="3">Lipid-anchor</topology>
        <topology evidence="3">GPI-anchor</topology>
    </subcellularLocation>
    <subcellularLocation>
        <location evidence="2">Secreted</location>
        <location evidence="2">Cell wall</location>
    </subcellularLocation>
</comment>
<dbReference type="SUPFAM" id="SSF51445">
    <property type="entry name" value="(Trans)glycosidases"/>
    <property type="match status" value="1"/>
</dbReference>
<evidence type="ECO:0000256" key="22">
    <source>
        <dbReference type="RuleBase" id="RU004335"/>
    </source>
</evidence>
<accession>A0A8H4VD60</accession>
<keyword evidence="17" id="KW-0961">Cell wall biogenesis/degradation</keyword>
<dbReference type="GO" id="GO:0009277">
    <property type="term" value="C:fungal-type cell wall"/>
    <property type="evidence" value="ECO:0007669"/>
    <property type="project" value="TreeGrafter"/>
</dbReference>
<evidence type="ECO:0000313" key="26">
    <source>
        <dbReference type="Proteomes" id="UP000562929"/>
    </source>
</evidence>
<dbReference type="Pfam" id="PF00332">
    <property type="entry name" value="Glyco_hydro_17"/>
    <property type="match status" value="1"/>
</dbReference>
<feature type="compositionally biased region" description="Low complexity" evidence="23">
    <location>
        <begin position="378"/>
        <end position="433"/>
    </location>
</feature>
<comment type="function">
    <text evidence="19">Glucanases play a role in cell expansion during growth, in cell-cell fusion during mating, and in spore release during sporulation. This enzyme may be involved in beta-glucan degradation and also function biosynthetically as a transglycosylase.</text>
</comment>
<evidence type="ECO:0000256" key="20">
    <source>
        <dbReference type="ARBA" id="ARBA00032134"/>
    </source>
</evidence>
<gene>
    <name evidence="25" type="ORF">GQ602_004009</name>
</gene>
<evidence type="ECO:0000256" key="16">
    <source>
        <dbReference type="ARBA" id="ARBA00023288"/>
    </source>
</evidence>
<evidence type="ECO:0000256" key="15">
    <source>
        <dbReference type="ARBA" id="ARBA00023277"/>
    </source>
</evidence>
<keyword evidence="12 25" id="KW-0378">Hydrolase</keyword>
<feature type="compositionally biased region" description="Basic and acidic residues" evidence="23">
    <location>
        <begin position="333"/>
        <end position="343"/>
    </location>
</feature>
<dbReference type="GO" id="GO:0098552">
    <property type="term" value="C:side of membrane"/>
    <property type="evidence" value="ECO:0007669"/>
    <property type="project" value="UniProtKB-KW"/>
</dbReference>
<dbReference type="GO" id="GO:0071555">
    <property type="term" value="P:cell wall organization"/>
    <property type="evidence" value="ECO:0007669"/>
    <property type="project" value="UniProtKB-KW"/>
</dbReference>
<dbReference type="Gene3D" id="3.20.20.80">
    <property type="entry name" value="Glycosidases"/>
    <property type="match status" value="1"/>
</dbReference>
<evidence type="ECO:0000256" key="9">
    <source>
        <dbReference type="ARBA" id="ARBA00022525"/>
    </source>
</evidence>
<evidence type="ECO:0000256" key="12">
    <source>
        <dbReference type="ARBA" id="ARBA00022801"/>
    </source>
</evidence>
<keyword evidence="26" id="KW-1185">Reference proteome</keyword>
<evidence type="ECO:0000256" key="10">
    <source>
        <dbReference type="ARBA" id="ARBA00022622"/>
    </source>
</evidence>
<dbReference type="GO" id="GO:0009986">
    <property type="term" value="C:cell surface"/>
    <property type="evidence" value="ECO:0007669"/>
    <property type="project" value="TreeGrafter"/>
</dbReference>
<keyword evidence="11 24" id="KW-0732">Signal</keyword>
<dbReference type="GO" id="GO:0005576">
    <property type="term" value="C:extracellular region"/>
    <property type="evidence" value="ECO:0007669"/>
    <property type="project" value="TreeGrafter"/>
</dbReference>
<dbReference type="OrthoDB" id="77201at2759"/>
<keyword evidence="18" id="KW-0624">Polysaccharide degradation</keyword>
<evidence type="ECO:0000256" key="1">
    <source>
        <dbReference type="ARBA" id="ARBA00000382"/>
    </source>
</evidence>
<evidence type="ECO:0000256" key="14">
    <source>
        <dbReference type="ARBA" id="ARBA00023180"/>
    </source>
</evidence>
<comment type="catalytic activity">
    <reaction evidence="1">
        <text>Hydrolysis of (1-&gt;3)-beta-D-glucosidic linkages in (1-&gt;3)-beta-D-glucans.</text>
        <dbReference type="EC" id="3.2.1.39"/>
    </reaction>
</comment>
<evidence type="ECO:0000256" key="23">
    <source>
        <dbReference type="SAM" id="MobiDB-lite"/>
    </source>
</evidence>
<keyword evidence="7" id="KW-1003">Cell membrane</keyword>
<evidence type="ECO:0000256" key="19">
    <source>
        <dbReference type="ARBA" id="ARBA00025152"/>
    </source>
</evidence>
<evidence type="ECO:0000313" key="25">
    <source>
        <dbReference type="EMBL" id="KAF4587316.1"/>
    </source>
</evidence>
<evidence type="ECO:0000256" key="5">
    <source>
        <dbReference type="ARBA" id="ARBA00012780"/>
    </source>
</evidence>
<name>A0A8H4VD60_9HYPO</name>
<feature type="chain" id="PRO_5034083644" description="Probable glucan endo-1,3-beta-glucosidase eglC" evidence="24">
    <location>
        <begin position="21"/>
        <end position="494"/>
    </location>
</feature>
<evidence type="ECO:0000256" key="7">
    <source>
        <dbReference type="ARBA" id="ARBA00022475"/>
    </source>
</evidence>
<evidence type="ECO:0000256" key="13">
    <source>
        <dbReference type="ARBA" id="ARBA00023136"/>
    </source>
</evidence>
<keyword evidence="13" id="KW-0472">Membrane</keyword>
<dbReference type="GO" id="GO:0000272">
    <property type="term" value="P:polysaccharide catabolic process"/>
    <property type="evidence" value="ECO:0007669"/>
    <property type="project" value="UniProtKB-KW"/>
</dbReference>
<evidence type="ECO:0000256" key="17">
    <source>
        <dbReference type="ARBA" id="ARBA00023316"/>
    </source>
</evidence>
<sequence>MPFSIAQVLALIAAASSVSAVNSRGFNYGALKGSSPKVQADFENEFKAARELPGTNGSYTSARLYTMVQGGTTNEPISAIQAALDTNTSMLLGIWASAGDAAFANEMEALRKTTSKYCGVFKSGDVVGISIGSEDLYRETPTGKQNGENPGASPDTLVRYIKQTREVVKGTCLEKTPLGHVDTWTAYANSSNEAVFVELDWLGVDEYPFYEFQKPNAIGQAKGLYYDALRQVQAVIDKGGKKQEIWITEMGWPVSGATSGQAVASSENAEQYYKTVACPEFAARNVWYFTLQDGDSQNKPNPSFGVVEDVLQRPLKPLFDLSCEEANPSSDGAGKDDEARDGAGGKGGSDGAGSDKDGAGAKCASGKCSGGEGGSGSDSGSDSSSSDSGSKSDSNSGSRSGSNNASVTGSSSGSNPGSTSASSPGSTSASSPGSGSGPGSGSTPVSSTSIRPTGASNATITTNGGQLPSAVAAGSHLNSVGAAVAAVVLALAAL</sequence>
<keyword evidence="15" id="KW-0119">Carbohydrate metabolism</keyword>
<evidence type="ECO:0000256" key="3">
    <source>
        <dbReference type="ARBA" id="ARBA00004609"/>
    </source>
</evidence>
<dbReference type="AlphaFoldDB" id="A0A8H4VD60"/>
<feature type="compositionally biased region" description="Polar residues" evidence="23">
    <location>
        <begin position="450"/>
        <end position="465"/>
    </location>
</feature>
<keyword evidence="14" id="KW-0325">Glycoprotein</keyword>
<protein>
    <recommendedName>
        <fullName evidence="6">Probable glucan endo-1,3-beta-glucosidase eglC</fullName>
        <ecNumber evidence="5">3.2.1.39</ecNumber>
    </recommendedName>
    <alternativeName>
        <fullName evidence="20">Endo-1,3-beta-glucanase eglC</fullName>
    </alternativeName>
    <alternativeName>
        <fullName evidence="21">Laminarinase eglC</fullName>
    </alternativeName>
</protein>
<evidence type="ECO:0000256" key="11">
    <source>
        <dbReference type="ARBA" id="ARBA00022729"/>
    </source>
</evidence>
<evidence type="ECO:0000256" key="2">
    <source>
        <dbReference type="ARBA" id="ARBA00004191"/>
    </source>
</evidence>
<dbReference type="Proteomes" id="UP000562929">
    <property type="component" value="Unassembled WGS sequence"/>
</dbReference>
<dbReference type="EMBL" id="JAACLJ010000004">
    <property type="protein sequence ID" value="KAF4587316.1"/>
    <property type="molecule type" value="Genomic_DNA"/>
</dbReference>
<dbReference type="PANTHER" id="PTHR16631">
    <property type="entry name" value="GLUCAN 1,3-BETA-GLUCOSIDASE"/>
    <property type="match status" value="1"/>
</dbReference>
<evidence type="ECO:0000256" key="24">
    <source>
        <dbReference type="SAM" id="SignalP"/>
    </source>
</evidence>
<dbReference type="InterPro" id="IPR017853">
    <property type="entry name" value="GH"/>
</dbReference>
<keyword evidence="10" id="KW-0336">GPI-anchor</keyword>
<comment type="similarity">
    <text evidence="4 22">Belongs to the glycosyl hydrolase 17 family.</text>
</comment>
<dbReference type="GO" id="GO:0042973">
    <property type="term" value="F:glucan endo-1,3-beta-D-glucosidase activity"/>
    <property type="evidence" value="ECO:0007669"/>
    <property type="project" value="UniProtKB-EC"/>
</dbReference>
<organism evidence="25 26">
    <name type="scientific">Ophiocordyceps camponoti-floridani</name>
    <dbReference type="NCBI Taxonomy" id="2030778"/>
    <lineage>
        <taxon>Eukaryota</taxon>
        <taxon>Fungi</taxon>
        <taxon>Dikarya</taxon>
        <taxon>Ascomycota</taxon>
        <taxon>Pezizomycotina</taxon>
        <taxon>Sordariomycetes</taxon>
        <taxon>Hypocreomycetidae</taxon>
        <taxon>Hypocreales</taxon>
        <taxon>Ophiocordycipitaceae</taxon>
        <taxon>Ophiocordyceps</taxon>
    </lineage>
</organism>
<evidence type="ECO:0000256" key="18">
    <source>
        <dbReference type="ARBA" id="ARBA00023326"/>
    </source>
</evidence>
<keyword evidence="16" id="KW-0449">Lipoprotein</keyword>
<dbReference type="EC" id="3.2.1.39" evidence="5"/>
<evidence type="ECO:0000256" key="4">
    <source>
        <dbReference type="ARBA" id="ARBA00008773"/>
    </source>
</evidence>
<dbReference type="PANTHER" id="PTHR16631:SF13">
    <property type="entry name" value="GLUCAN ENDO-1,3-BETA-GLUCOSIDASE EGLC-RELATED"/>
    <property type="match status" value="1"/>
</dbReference>
<keyword evidence="8" id="KW-0134">Cell wall</keyword>
<feature type="signal peptide" evidence="24">
    <location>
        <begin position="1"/>
        <end position="20"/>
    </location>
</feature>
<dbReference type="GO" id="GO:0005886">
    <property type="term" value="C:plasma membrane"/>
    <property type="evidence" value="ECO:0007669"/>
    <property type="project" value="UniProtKB-SubCell"/>
</dbReference>